<accession>A0A179G1W5</accession>
<dbReference type="EMBL" id="LSBJ02000002">
    <property type="protein sequence ID" value="OAQ71363.1"/>
    <property type="molecule type" value="Genomic_DNA"/>
</dbReference>
<gene>
    <name evidence="3" type="ORF">VFPPC_13509</name>
</gene>
<feature type="compositionally biased region" description="Basic and acidic residues" evidence="2">
    <location>
        <begin position="42"/>
        <end position="54"/>
    </location>
</feature>
<evidence type="ECO:0000256" key="2">
    <source>
        <dbReference type="SAM" id="MobiDB-lite"/>
    </source>
</evidence>
<feature type="coiled-coil region" evidence="1">
    <location>
        <begin position="215"/>
        <end position="256"/>
    </location>
</feature>
<evidence type="ECO:0000313" key="4">
    <source>
        <dbReference type="Proteomes" id="UP000078397"/>
    </source>
</evidence>
<evidence type="ECO:0000256" key="1">
    <source>
        <dbReference type="SAM" id="Coils"/>
    </source>
</evidence>
<proteinExistence type="predicted"/>
<comment type="caution">
    <text evidence="3">The sequence shown here is derived from an EMBL/GenBank/DDBJ whole genome shotgun (WGS) entry which is preliminary data.</text>
</comment>
<dbReference type="Proteomes" id="UP000078397">
    <property type="component" value="Unassembled WGS sequence"/>
</dbReference>
<dbReference type="OrthoDB" id="4156714at2759"/>
<dbReference type="AlphaFoldDB" id="A0A179G1W5"/>
<organism evidence="3 4">
    <name type="scientific">Pochonia chlamydosporia 170</name>
    <dbReference type="NCBI Taxonomy" id="1380566"/>
    <lineage>
        <taxon>Eukaryota</taxon>
        <taxon>Fungi</taxon>
        <taxon>Dikarya</taxon>
        <taxon>Ascomycota</taxon>
        <taxon>Pezizomycotina</taxon>
        <taxon>Sordariomycetes</taxon>
        <taxon>Hypocreomycetidae</taxon>
        <taxon>Hypocreales</taxon>
        <taxon>Clavicipitaceae</taxon>
        <taxon>Pochonia</taxon>
    </lineage>
</organism>
<dbReference type="STRING" id="1380566.A0A179G1W5"/>
<reference evidence="3 4" key="1">
    <citation type="journal article" date="2016" name="PLoS Pathog.">
        <title>Biosynthesis of antibiotic leucinostatins in bio-control fungus Purpureocillium lilacinum and their inhibition on phytophthora revealed by genome mining.</title>
        <authorList>
            <person name="Wang G."/>
            <person name="Liu Z."/>
            <person name="Lin R."/>
            <person name="Li E."/>
            <person name="Mao Z."/>
            <person name="Ling J."/>
            <person name="Yang Y."/>
            <person name="Yin W.B."/>
            <person name="Xie B."/>
        </authorList>
    </citation>
    <scope>NUCLEOTIDE SEQUENCE [LARGE SCALE GENOMIC DNA]</scope>
    <source>
        <strain evidence="3">170</strain>
    </source>
</reference>
<keyword evidence="1" id="KW-0175">Coiled coil</keyword>
<feature type="region of interest" description="Disordered" evidence="2">
    <location>
        <begin position="1"/>
        <end position="85"/>
    </location>
</feature>
<keyword evidence="4" id="KW-1185">Reference proteome</keyword>
<dbReference type="GeneID" id="28855278"/>
<protein>
    <submittedName>
        <fullName evidence="3">Uncharacterized protein</fullName>
    </submittedName>
</protein>
<name>A0A179G1W5_METCM</name>
<dbReference type="RefSeq" id="XP_018147900.1">
    <property type="nucleotide sequence ID" value="XM_018291284.1"/>
</dbReference>
<dbReference type="KEGG" id="pchm:VFPPC_13509"/>
<evidence type="ECO:0000313" key="3">
    <source>
        <dbReference type="EMBL" id="OAQ71363.1"/>
    </source>
</evidence>
<sequence>MFHKPNQNENEHKSRGRNQPRGSRGTEKSTSRSHTRNMYSHDASRETQVDEHRPPRATHAPPQPEVNIEATSHPHPAHGTSTSYIPAQSSRIATPSALWSPRNTPTHFTNPETEDASQWLCGGWAPKDNICSRCGSTVEDRQEFEEFLQVKQIVAPNKLQTRENHSSVFSPPAESGNWIQNLKGYLWWSQDSIPKLENGARVLERNHRRELCSLNEAHERQELELNKRIIVLERTLEEQESRIQKAQAAAQVMTEQTKSFAISDSEVVVWFESMAAEVYDWTRAYACDDLEAFSSIPANEWNSLGKFVVVENGRLPEELLSNTDGAGMLLQGMAMNYICATAFSSPWWVFDALEDFDLALNLGNTEQFSRDNIEPPTEIQNFVHKEVPNVKEHMAKLFNLLQNIQEVSSHQWRVSLMRFFSTNGMGSSKRAENREVAEKLAAGRVGLAKRLTENFLGGPARYLLQHLTEQEGHECFEWLVDQIDRALTKSTHLWTHRSYMKCVGLEGGGLDFLDITSEVAKPHPMHHPGDPTSYDGLPITMLVQPAVVVFGTEEGEAYQTMRRVWMPARVLLGPAGAGADCKGGKEIELSN</sequence>